<organism evidence="1 2">
    <name type="scientific">Paramarasmius palmivorus</name>
    <dbReference type="NCBI Taxonomy" id="297713"/>
    <lineage>
        <taxon>Eukaryota</taxon>
        <taxon>Fungi</taxon>
        <taxon>Dikarya</taxon>
        <taxon>Basidiomycota</taxon>
        <taxon>Agaricomycotina</taxon>
        <taxon>Agaricomycetes</taxon>
        <taxon>Agaricomycetidae</taxon>
        <taxon>Agaricales</taxon>
        <taxon>Marasmiineae</taxon>
        <taxon>Marasmiaceae</taxon>
        <taxon>Paramarasmius</taxon>
    </lineage>
</organism>
<keyword evidence="2" id="KW-1185">Reference proteome</keyword>
<comment type="caution">
    <text evidence="1">The sequence shown here is derived from an EMBL/GenBank/DDBJ whole genome shotgun (WGS) entry which is preliminary data.</text>
</comment>
<evidence type="ECO:0000313" key="2">
    <source>
        <dbReference type="Proteomes" id="UP001383192"/>
    </source>
</evidence>
<proteinExistence type="predicted"/>
<reference evidence="1 2" key="1">
    <citation type="submission" date="2024-01" db="EMBL/GenBank/DDBJ databases">
        <title>A draft genome for a cacao thread blight-causing isolate of Paramarasmius palmivorus.</title>
        <authorList>
            <person name="Baruah I.K."/>
            <person name="Bukari Y."/>
            <person name="Amoako-Attah I."/>
            <person name="Meinhardt L.W."/>
            <person name="Bailey B.A."/>
            <person name="Cohen S.P."/>
        </authorList>
    </citation>
    <scope>NUCLEOTIDE SEQUENCE [LARGE SCALE GENOMIC DNA]</scope>
    <source>
        <strain evidence="1 2">GH-12</strain>
    </source>
</reference>
<evidence type="ECO:0000313" key="1">
    <source>
        <dbReference type="EMBL" id="KAK7028857.1"/>
    </source>
</evidence>
<name>A0AAW0BS00_9AGAR</name>
<dbReference type="Proteomes" id="UP001383192">
    <property type="component" value="Unassembled WGS sequence"/>
</dbReference>
<protein>
    <submittedName>
        <fullName evidence="1">Uncharacterized protein</fullName>
    </submittedName>
</protein>
<gene>
    <name evidence="1" type="ORF">VNI00_014870</name>
</gene>
<sequence length="99" mass="11841">MGLRGNTRQDMNLLDEVYRKLQQEAYRISGPPRHTTPLQDIDADRFHPETVAYDYEDRVEEYQALLTRRATRMMCETFYLSCSRDTGIWLEMKDDIPYE</sequence>
<accession>A0AAW0BS00</accession>
<dbReference type="AlphaFoldDB" id="A0AAW0BS00"/>
<dbReference type="EMBL" id="JAYKXP010000088">
    <property type="protein sequence ID" value="KAK7028857.1"/>
    <property type="molecule type" value="Genomic_DNA"/>
</dbReference>